<accession>A0ACC2IP74</accession>
<name>A0ACC2IP74_9PLEO</name>
<proteinExistence type="predicted"/>
<comment type="caution">
    <text evidence="1">The sequence shown here is derived from an EMBL/GenBank/DDBJ whole genome shotgun (WGS) entry which is preliminary data.</text>
</comment>
<protein>
    <submittedName>
        <fullName evidence="1">Uncharacterized protein</fullName>
    </submittedName>
</protein>
<organism evidence="1 2">
    <name type="scientific">Boeremia exigua</name>
    <dbReference type="NCBI Taxonomy" id="749465"/>
    <lineage>
        <taxon>Eukaryota</taxon>
        <taxon>Fungi</taxon>
        <taxon>Dikarya</taxon>
        <taxon>Ascomycota</taxon>
        <taxon>Pezizomycotina</taxon>
        <taxon>Dothideomycetes</taxon>
        <taxon>Pleosporomycetidae</taxon>
        <taxon>Pleosporales</taxon>
        <taxon>Pleosporineae</taxon>
        <taxon>Didymellaceae</taxon>
        <taxon>Boeremia</taxon>
    </lineage>
</organism>
<keyword evidence="2" id="KW-1185">Reference proteome</keyword>
<gene>
    <name evidence="1" type="ORF">OPT61_g1702</name>
</gene>
<evidence type="ECO:0000313" key="2">
    <source>
        <dbReference type="Proteomes" id="UP001153331"/>
    </source>
</evidence>
<reference evidence="1" key="1">
    <citation type="submission" date="2022-11" db="EMBL/GenBank/DDBJ databases">
        <title>Genome Sequence of Boeremia exigua.</title>
        <authorList>
            <person name="Buettner E."/>
        </authorList>
    </citation>
    <scope>NUCLEOTIDE SEQUENCE</scope>
    <source>
        <strain evidence="1">CU02</strain>
    </source>
</reference>
<dbReference type="EMBL" id="JAPHNI010000070">
    <property type="protein sequence ID" value="KAJ8117015.1"/>
    <property type="molecule type" value="Genomic_DNA"/>
</dbReference>
<dbReference type="Proteomes" id="UP001153331">
    <property type="component" value="Unassembled WGS sequence"/>
</dbReference>
<sequence length="578" mass="64480">MLQTPLIQDLEDAAFAHFDRHRDEFSLHFHLESHDRCEVKLKPKLWDKGAYFMAKLLVDETLRLIPHFSAKQNRNIVPQKRFAPHLEPIGASVGDLHCAKKAQLEPHQPHNVQGTAELDPEDDKHFLGTNKYSSCLDVGTWSAEFERQKQVHLDTRGTSIDSDPRSVKLRHISRIVHRTLIEGDYGLTAPISCENCIRVGGECRVYHPDCYEWKQPGRGMESDLGWRCARCRLRQQCVFPDVQSSKPSTAQEDSDLRTPPPTRSIPYTESAGDNVSEQSPRRNKYSAQVQLLNHVPPISRKPKQLPASVTPHTWANDFEIAKQKYLSRLGLRGGSEKSQRDTVYVQPWHVSSAQIWRRSAERITRVAMSGPFMEGQRSIISAGGVRTADMSITSWVAMCNGNSSTVHAFASNYHRDLVPGASTSDPPEAEGFKALGVFAIPVAGGLRSYVAQFSSSRLVCHLHPSTGEYVLPLAASTADNSTLVPAVANPSTGVVEQHAQSRCHATRISYDYHAATPKAAQLSTNGRFAYWALVRKANAAEGAQFQPQTRRKRFVRPKQDAVTARKVMRRPIDGAANC</sequence>
<evidence type="ECO:0000313" key="1">
    <source>
        <dbReference type="EMBL" id="KAJ8117015.1"/>
    </source>
</evidence>